<keyword evidence="2" id="KW-0670">Pyruvate</keyword>
<dbReference type="PANTHER" id="PTHR43778">
    <property type="entry name" value="PYRUVATE CARBOXYLASE"/>
    <property type="match status" value="1"/>
</dbReference>
<comment type="caution">
    <text evidence="2">The sequence shown here is derived from an EMBL/GenBank/DDBJ whole genome shotgun (WGS) entry which is preliminary data.</text>
</comment>
<dbReference type="GO" id="GO:0005737">
    <property type="term" value="C:cytoplasm"/>
    <property type="evidence" value="ECO:0007669"/>
    <property type="project" value="TreeGrafter"/>
</dbReference>
<dbReference type="Proteomes" id="UP000727857">
    <property type="component" value="Unassembled WGS sequence"/>
</dbReference>
<reference evidence="2" key="2">
    <citation type="journal article" date="2021" name="PeerJ">
        <title>Extensive microbial diversity within the chicken gut microbiome revealed by metagenomics and culture.</title>
        <authorList>
            <person name="Gilroy R."/>
            <person name="Ravi A."/>
            <person name="Getino M."/>
            <person name="Pursley I."/>
            <person name="Horton D.L."/>
            <person name="Alikhan N.F."/>
            <person name="Baker D."/>
            <person name="Gharbi K."/>
            <person name="Hall N."/>
            <person name="Watson M."/>
            <person name="Adriaenssens E.M."/>
            <person name="Foster-Nyarko E."/>
            <person name="Jarju S."/>
            <person name="Secka A."/>
            <person name="Antonio M."/>
            <person name="Oren A."/>
            <person name="Chaudhuri R.R."/>
            <person name="La Ragione R."/>
            <person name="Hildebrand F."/>
            <person name="Pallen M.J."/>
        </authorList>
    </citation>
    <scope>NUCLEOTIDE SEQUENCE</scope>
    <source>
        <strain evidence="2">517</strain>
    </source>
</reference>
<dbReference type="PROSITE" id="PS50991">
    <property type="entry name" value="PYR_CT"/>
    <property type="match status" value="1"/>
</dbReference>
<accession>A0A940ID30</accession>
<dbReference type="InterPro" id="IPR055268">
    <property type="entry name" value="PCB-like"/>
</dbReference>
<dbReference type="EC" id="6.4.1.1" evidence="2"/>
<evidence type="ECO:0000313" key="2">
    <source>
        <dbReference type="EMBL" id="MBO8423762.1"/>
    </source>
</evidence>
<dbReference type="NCBIfam" id="NF006761">
    <property type="entry name" value="PRK09282.1"/>
    <property type="match status" value="1"/>
</dbReference>
<dbReference type="Pfam" id="PF02436">
    <property type="entry name" value="PYC_OADA"/>
    <property type="match status" value="1"/>
</dbReference>
<reference evidence="2" key="1">
    <citation type="submission" date="2020-10" db="EMBL/GenBank/DDBJ databases">
        <authorList>
            <person name="Gilroy R."/>
        </authorList>
    </citation>
    <scope>NUCLEOTIDE SEQUENCE</scope>
    <source>
        <strain evidence="2">517</strain>
    </source>
</reference>
<feature type="domain" description="Pyruvate carboxyltransferase" evidence="1">
    <location>
        <begin position="3"/>
        <end position="263"/>
    </location>
</feature>
<dbReference type="Gene3D" id="3.20.20.70">
    <property type="entry name" value="Aldolase class I"/>
    <property type="match status" value="1"/>
</dbReference>
<keyword evidence="2" id="KW-0436">Ligase</keyword>
<gene>
    <name evidence="2" type="ORF">IAB16_01880</name>
</gene>
<protein>
    <submittedName>
        <fullName evidence="2">Pyruvate carboxylase subunit B</fullName>
        <ecNumber evidence="2">6.4.1.1</ecNumber>
    </submittedName>
</protein>
<dbReference type="InterPro" id="IPR000891">
    <property type="entry name" value="PYR_CT"/>
</dbReference>
<dbReference type="InterPro" id="IPR013785">
    <property type="entry name" value="Aldolase_TIM"/>
</dbReference>
<organism evidence="2 3">
    <name type="scientific">Candidatus Stercoripulliclostridium pullicola</name>
    <dbReference type="NCBI Taxonomy" id="2840953"/>
    <lineage>
        <taxon>Bacteria</taxon>
        <taxon>Bacillati</taxon>
        <taxon>Bacillota</taxon>
        <taxon>Clostridia</taxon>
        <taxon>Eubacteriales</taxon>
        <taxon>Candidatus Stercoripulliclostridium</taxon>
    </lineage>
</organism>
<proteinExistence type="predicted"/>
<dbReference type="Pfam" id="PF00682">
    <property type="entry name" value="HMGL-like"/>
    <property type="match status" value="1"/>
</dbReference>
<dbReference type="AlphaFoldDB" id="A0A940ID30"/>
<dbReference type="EMBL" id="JADINF010000046">
    <property type="protein sequence ID" value="MBO8423762.1"/>
    <property type="molecule type" value="Genomic_DNA"/>
</dbReference>
<dbReference type="GO" id="GO:0006094">
    <property type="term" value="P:gluconeogenesis"/>
    <property type="evidence" value="ECO:0007669"/>
    <property type="project" value="TreeGrafter"/>
</dbReference>
<dbReference type="SUPFAM" id="SSF89000">
    <property type="entry name" value="post-HMGL domain-like"/>
    <property type="match status" value="1"/>
</dbReference>
<evidence type="ECO:0000313" key="3">
    <source>
        <dbReference type="Proteomes" id="UP000727857"/>
    </source>
</evidence>
<dbReference type="SUPFAM" id="SSF51569">
    <property type="entry name" value="Aldolase"/>
    <property type="match status" value="1"/>
</dbReference>
<dbReference type="InterPro" id="IPR003379">
    <property type="entry name" value="Carboxylase_cons_dom"/>
</dbReference>
<dbReference type="CDD" id="cd07937">
    <property type="entry name" value="DRE_TIM_PC_TC_5S"/>
    <property type="match status" value="1"/>
</dbReference>
<sequence>MKVQFTETVLRDANQSLIATRLPFEKFEGILSTMDKAGYYSVECWGGATFDSCLRFLNEDPWERLRKIRAAMPNTKLQMLLRGQNLLGYKHYPDDVVRKFVERSIANGIDIIRIFDALNDLRNLEVAVDETNKNNGHASIAISYTTSPVHTIKKFAAMVKDMEKMGAKSICIKDMAGVMSPQEATDLVKAIKDACSLPLVLHTHCTTGLAFMTCLKAVEAGADVIDTAISCFSGGTSQPATETLVYALKQMGYETDIDEKVLVEINNYFKPIRDEYLASGLLDPKVMATDTQALNYKIPGGMLSNLISQLKMQNAIDKLDEVLLETPRVREDLGYPPLVTPMSQMVGVQAANNVLLGERYKNIGKEVKAYCRGEYGRAPGKLNPELVKKALGDEKPITGRFADTLEPQFEKTKAELGDTARSDEDVLSYIAFPQIAEKFFAARKAEEEKHVKYTIEPLKEDK</sequence>
<name>A0A940ID30_9FIRM</name>
<dbReference type="PANTHER" id="PTHR43778:SF2">
    <property type="entry name" value="PYRUVATE CARBOXYLASE, MITOCHONDRIAL"/>
    <property type="match status" value="1"/>
</dbReference>
<evidence type="ECO:0000259" key="1">
    <source>
        <dbReference type="PROSITE" id="PS50991"/>
    </source>
</evidence>
<dbReference type="GO" id="GO:0004736">
    <property type="term" value="F:pyruvate carboxylase activity"/>
    <property type="evidence" value="ECO:0007669"/>
    <property type="project" value="UniProtKB-EC"/>
</dbReference>